<dbReference type="InterPro" id="IPR051685">
    <property type="entry name" value="Ycf3/AcsC/BcsC/TPR_MFPF"/>
</dbReference>
<keyword evidence="3" id="KW-0175">Coiled coil</keyword>
<keyword evidence="4" id="KW-0812">Transmembrane</keyword>
<name>A0ABN6CU53_9GAMM</name>
<dbReference type="Proteomes" id="UP001054820">
    <property type="component" value="Chromosome"/>
</dbReference>
<proteinExistence type="predicted"/>
<keyword evidence="2" id="KW-0802">TPR repeat</keyword>
<feature type="coiled-coil region" evidence="3">
    <location>
        <begin position="121"/>
        <end position="155"/>
    </location>
</feature>
<keyword evidence="1" id="KW-0677">Repeat</keyword>
<dbReference type="PANTHER" id="PTHR44943:SF8">
    <property type="entry name" value="TPR REPEAT-CONTAINING PROTEIN MJ0263"/>
    <property type="match status" value="1"/>
</dbReference>
<dbReference type="EMBL" id="AP024202">
    <property type="protein sequence ID" value="BCN92491.1"/>
    <property type="molecule type" value="Genomic_DNA"/>
</dbReference>
<evidence type="ECO:0000313" key="7">
    <source>
        <dbReference type="Proteomes" id="UP001054820"/>
    </source>
</evidence>
<dbReference type="SUPFAM" id="SSF48452">
    <property type="entry name" value="TPR-like"/>
    <property type="match status" value="1"/>
</dbReference>
<sequence>MRTLIFVLVLLWVPLVHAVELKHDSQTQDVNTLSKPMYNPFVERYVMDELRQLRVEMNDLEVGLTKEVVNRELTAVNQAVGYATDTVTYFFYLIAGISSVLLLVGWSSLRDVKERVHTLADTKVTEVIETYEARLKALEEELNRKSRGITSAQKRLSQHQDIHSLWLKAGQEPILSNRLAIYDEILELDPENTEAMTYKADVLLEMNEPLWAINLCQQALKIDPENRHAFYQLAGAYALLNQPGEALDYLQKAIEDTDGLLEEVKADPIFASLLELPGFQSLLKSKQYQSEKHHADE</sequence>
<gene>
    <name evidence="6" type="ORF">THMIRHAM_02760</name>
</gene>
<dbReference type="RefSeq" id="WP_237262190.1">
    <property type="nucleotide sequence ID" value="NZ_AP024202.1"/>
</dbReference>
<dbReference type="PANTHER" id="PTHR44943">
    <property type="entry name" value="CELLULOSE SYNTHASE OPERON PROTEIN C"/>
    <property type="match status" value="1"/>
</dbReference>
<keyword evidence="7" id="KW-1185">Reference proteome</keyword>
<evidence type="ECO:0008006" key="8">
    <source>
        <dbReference type="Google" id="ProtNLM"/>
    </source>
</evidence>
<reference evidence="6" key="1">
    <citation type="journal article" date="2022" name="Arch. Microbiol.">
        <title>Thiomicrorhabdus immobilis sp. nov., a mesophilic sulfur-oxidizing bacterium isolated from sediment of a brackish lake in northern Japan.</title>
        <authorList>
            <person name="Kojima H."/>
            <person name="Mochizuki J."/>
            <person name="Kanda M."/>
            <person name="Watanabe T."/>
            <person name="Fukui M."/>
        </authorList>
    </citation>
    <scope>NUCLEOTIDE SEQUENCE</scope>
    <source>
        <strain evidence="6">Am19</strain>
    </source>
</reference>
<keyword evidence="5" id="KW-0732">Signal</keyword>
<evidence type="ECO:0000256" key="1">
    <source>
        <dbReference type="ARBA" id="ARBA00022737"/>
    </source>
</evidence>
<organism evidence="6 7">
    <name type="scientific">Thiomicrorhabdus immobilis</name>
    <dbReference type="NCBI Taxonomy" id="2791037"/>
    <lineage>
        <taxon>Bacteria</taxon>
        <taxon>Pseudomonadati</taxon>
        <taxon>Pseudomonadota</taxon>
        <taxon>Gammaproteobacteria</taxon>
        <taxon>Thiotrichales</taxon>
        <taxon>Piscirickettsiaceae</taxon>
        <taxon>Thiomicrorhabdus</taxon>
    </lineage>
</organism>
<feature type="chain" id="PRO_5045787900" description="Tetratricopeptide repeat protein" evidence="5">
    <location>
        <begin position="19"/>
        <end position="297"/>
    </location>
</feature>
<dbReference type="InterPro" id="IPR019734">
    <property type="entry name" value="TPR_rpt"/>
</dbReference>
<dbReference type="NCBIfam" id="NF047558">
    <property type="entry name" value="TPR_END_plus"/>
    <property type="match status" value="1"/>
</dbReference>
<feature type="signal peptide" evidence="5">
    <location>
        <begin position="1"/>
        <end position="18"/>
    </location>
</feature>
<evidence type="ECO:0000256" key="3">
    <source>
        <dbReference type="SAM" id="Coils"/>
    </source>
</evidence>
<evidence type="ECO:0000256" key="5">
    <source>
        <dbReference type="SAM" id="SignalP"/>
    </source>
</evidence>
<dbReference type="Pfam" id="PF12895">
    <property type="entry name" value="ANAPC3"/>
    <property type="match status" value="1"/>
</dbReference>
<evidence type="ECO:0000313" key="6">
    <source>
        <dbReference type="EMBL" id="BCN92491.1"/>
    </source>
</evidence>
<dbReference type="SMART" id="SM00028">
    <property type="entry name" value="TPR"/>
    <property type="match status" value="2"/>
</dbReference>
<dbReference type="Gene3D" id="1.25.40.10">
    <property type="entry name" value="Tetratricopeptide repeat domain"/>
    <property type="match status" value="1"/>
</dbReference>
<dbReference type="InterPro" id="IPR011990">
    <property type="entry name" value="TPR-like_helical_dom_sf"/>
</dbReference>
<accession>A0ABN6CU53</accession>
<keyword evidence="4" id="KW-1133">Transmembrane helix</keyword>
<feature type="transmembrane region" description="Helical" evidence="4">
    <location>
        <begin position="89"/>
        <end position="109"/>
    </location>
</feature>
<evidence type="ECO:0000256" key="4">
    <source>
        <dbReference type="SAM" id="Phobius"/>
    </source>
</evidence>
<keyword evidence="4" id="KW-0472">Membrane</keyword>
<evidence type="ECO:0000256" key="2">
    <source>
        <dbReference type="ARBA" id="ARBA00022803"/>
    </source>
</evidence>
<protein>
    <recommendedName>
        <fullName evidence="8">Tetratricopeptide repeat protein</fullName>
    </recommendedName>
</protein>